<keyword evidence="3" id="KW-1185">Reference proteome</keyword>
<proteinExistence type="predicted"/>
<dbReference type="EMBL" id="SIDB01000009">
    <property type="protein sequence ID" value="KAI3428660.1"/>
    <property type="molecule type" value="Genomic_DNA"/>
</dbReference>
<feature type="compositionally biased region" description="Acidic residues" evidence="1">
    <location>
        <begin position="138"/>
        <end position="157"/>
    </location>
</feature>
<accession>A0A9D4TM58</accession>
<reference evidence="2" key="2">
    <citation type="submission" date="2020-11" db="EMBL/GenBank/DDBJ databases">
        <authorList>
            <person name="Cecchin M."/>
            <person name="Marcolungo L."/>
            <person name="Rossato M."/>
            <person name="Girolomoni L."/>
            <person name="Cosentino E."/>
            <person name="Cuine S."/>
            <person name="Li-Beisson Y."/>
            <person name="Delledonne M."/>
            <person name="Ballottari M."/>
        </authorList>
    </citation>
    <scope>NUCLEOTIDE SEQUENCE</scope>
    <source>
        <strain evidence="2">211/11P</strain>
        <tissue evidence="2">Whole cell</tissue>
    </source>
</reference>
<reference evidence="2" key="1">
    <citation type="journal article" date="2019" name="Plant J.">
        <title>Chlorella vulgaris genome assembly and annotation reveals the molecular basis for metabolic acclimation to high light conditions.</title>
        <authorList>
            <person name="Cecchin M."/>
            <person name="Marcolungo L."/>
            <person name="Rossato M."/>
            <person name="Girolomoni L."/>
            <person name="Cosentino E."/>
            <person name="Cuine S."/>
            <person name="Li-Beisson Y."/>
            <person name="Delledonne M."/>
            <person name="Ballottari M."/>
        </authorList>
    </citation>
    <scope>NUCLEOTIDE SEQUENCE</scope>
    <source>
        <strain evidence="2">211/11P</strain>
    </source>
</reference>
<organism evidence="2 3">
    <name type="scientific">Chlorella vulgaris</name>
    <name type="common">Green alga</name>
    <dbReference type="NCBI Taxonomy" id="3077"/>
    <lineage>
        <taxon>Eukaryota</taxon>
        <taxon>Viridiplantae</taxon>
        <taxon>Chlorophyta</taxon>
        <taxon>core chlorophytes</taxon>
        <taxon>Trebouxiophyceae</taxon>
        <taxon>Chlorellales</taxon>
        <taxon>Chlorellaceae</taxon>
        <taxon>Chlorella clade</taxon>
        <taxon>Chlorella</taxon>
    </lineage>
</organism>
<evidence type="ECO:0000313" key="2">
    <source>
        <dbReference type="EMBL" id="KAI3428660.1"/>
    </source>
</evidence>
<evidence type="ECO:0000313" key="3">
    <source>
        <dbReference type="Proteomes" id="UP001055712"/>
    </source>
</evidence>
<feature type="region of interest" description="Disordered" evidence="1">
    <location>
        <begin position="129"/>
        <end position="157"/>
    </location>
</feature>
<dbReference type="AlphaFoldDB" id="A0A9D4TM58"/>
<gene>
    <name evidence="2" type="ORF">D9Q98_007483</name>
</gene>
<name>A0A9D4TM58_CHLVU</name>
<dbReference type="OrthoDB" id="515502at2759"/>
<evidence type="ECO:0000256" key="1">
    <source>
        <dbReference type="SAM" id="MobiDB-lite"/>
    </source>
</evidence>
<sequence length="157" mass="16243">MDKMLALEANELDMVLQYPAATALTVERLMDVYRERGPEQLETYAVPLLSWDDYQAIKEEDTSAPALPAAASGIVALDRLLGTDRASTNDGGRQAGIDNGTSTKAGAGMDLDLDLGSNGPAAAHVIGDASGGPLVSGEGDEASEAGSFDLDELCGLD</sequence>
<comment type="caution">
    <text evidence="2">The sequence shown here is derived from an EMBL/GenBank/DDBJ whole genome shotgun (WGS) entry which is preliminary data.</text>
</comment>
<dbReference type="Proteomes" id="UP001055712">
    <property type="component" value="Unassembled WGS sequence"/>
</dbReference>
<protein>
    <submittedName>
        <fullName evidence="2">Uncharacterized protein</fullName>
    </submittedName>
</protein>